<gene>
    <name evidence="1" type="ORF">MNBD_GAMMA14-1391</name>
</gene>
<proteinExistence type="predicted"/>
<sequence>MMNKPVTFLAAAVLTLNLSGVRAQESASQAVLPAMQGGSPPANARDPHAYSDGYDFGAIARPRFADEQRFASVLLDRLEGVRTNGNTTGFYDLQAWYGRDYDRAVLKAEGTVDSNNLEDASTELLWGHAVATYWDTQLGVRYDSGDGPDRKWLAFGMQGIAPYWFEVDATAYIGEGGRTAANLEGVYDLLLTQKLILQPRIEADWYGKRDARRGLGDGLSEITTGLRLRYEIRREIAPYMGVEWSRKYGDTKDFARAAGQESSEARLVAG</sequence>
<dbReference type="GO" id="GO:0009279">
    <property type="term" value="C:cell outer membrane"/>
    <property type="evidence" value="ECO:0007669"/>
    <property type="project" value="InterPro"/>
</dbReference>
<dbReference type="InterPro" id="IPR007939">
    <property type="entry name" value="Cu-R_B_prcur"/>
</dbReference>
<dbReference type="GO" id="GO:0006878">
    <property type="term" value="P:intracellular copper ion homeostasis"/>
    <property type="evidence" value="ECO:0007669"/>
    <property type="project" value="InterPro"/>
</dbReference>
<name>A0A3B0Y9I8_9ZZZZ</name>
<feature type="non-terminal residue" evidence="1">
    <location>
        <position position="270"/>
    </location>
</feature>
<dbReference type="Pfam" id="PF05275">
    <property type="entry name" value="CopB"/>
    <property type="match status" value="1"/>
</dbReference>
<dbReference type="GO" id="GO:0005507">
    <property type="term" value="F:copper ion binding"/>
    <property type="evidence" value="ECO:0007669"/>
    <property type="project" value="InterPro"/>
</dbReference>
<protein>
    <submittedName>
        <fullName evidence="1">Copper resistance protein B</fullName>
    </submittedName>
</protein>
<dbReference type="AlphaFoldDB" id="A0A3B0Y9I8"/>
<reference evidence="1" key="1">
    <citation type="submission" date="2018-06" db="EMBL/GenBank/DDBJ databases">
        <authorList>
            <person name="Zhirakovskaya E."/>
        </authorList>
    </citation>
    <scope>NUCLEOTIDE SEQUENCE</scope>
</reference>
<dbReference type="EMBL" id="UOFM01000065">
    <property type="protein sequence ID" value="VAW73480.1"/>
    <property type="molecule type" value="Genomic_DNA"/>
</dbReference>
<evidence type="ECO:0000313" key="1">
    <source>
        <dbReference type="EMBL" id="VAW73480.1"/>
    </source>
</evidence>
<organism evidence="1">
    <name type="scientific">hydrothermal vent metagenome</name>
    <dbReference type="NCBI Taxonomy" id="652676"/>
    <lineage>
        <taxon>unclassified sequences</taxon>
        <taxon>metagenomes</taxon>
        <taxon>ecological metagenomes</taxon>
    </lineage>
</organism>
<accession>A0A3B0Y9I8</accession>